<feature type="non-terminal residue" evidence="6">
    <location>
        <position position="1"/>
    </location>
</feature>
<dbReference type="FunFam" id="3.40.50.10180:FF:000001">
    <property type="entry name" value="Glycerate kinase"/>
    <property type="match status" value="1"/>
</dbReference>
<name>A0A381VZW1_9ZZZZ</name>
<evidence type="ECO:0000256" key="2">
    <source>
        <dbReference type="ARBA" id="ARBA00022741"/>
    </source>
</evidence>
<dbReference type="GO" id="GO:0005737">
    <property type="term" value="C:cytoplasm"/>
    <property type="evidence" value="ECO:0007669"/>
    <property type="project" value="TreeGrafter"/>
</dbReference>
<organism evidence="6">
    <name type="scientific">marine metagenome</name>
    <dbReference type="NCBI Taxonomy" id="408172"/>
    <lineage>
        <taxon>unclassified sequences</taxon>
        <taxon>metagenomes</taxon>
        <taxon>ecological metagenomes</taxon>
    </lineage>
</organism>
<evidence type="ECO:0000256" key="1">
    <source>
        <dbReference type="ARBA" id="ARBA00022679"/>
    </source>
</evidence>
<dbReference type="InterPro" id="IPR038614">
    <property type="entry name" value="GK_N_sf"/>
</dbReference>
<protein>
    <recommendedName>
        <fullName evidence="5">MOFRL-associated domain-containing protein</fullName>
    </recommendedName>
</protein>
<dbReference type="GO" id="GO:0008887">
    <property type="term" value="F:glycerate kinase activity"/>
    <property type="evidence" value="ECO:0007669"/>
    <property type="project" value="InterPro"/>
</dbReference>
<dbReference type="InterPro" id="IPR039760">
    <property type="entry name" value="MOFRL_protein"/>
</dbReference>
<dbReference type="Pfam" id="PF13660">
    <property type="entry name" value="DUF4147"/>
    <property type="match status" value="1"/>
</dbReference>
<dbReference type="GO" id="GO:0005524">
    <property type="term" value="F:ATP binding"/>
    <property type="evidence" value="ECO:0007669"/>
    <property type="project" value="UniProtKB-KW"/>
</dbReference>
<proteinExistence type="predicted"/>
<feature type="non-terminal residue" evidence="6">
    <location>
        <position position="226"/>
    </location>
</feature>
<evidence type="ECO:0000313" key="6">
    <source>
        <dbReference type="EMBL" id="SVA45183.1"/>
    </source>
</evidence>
<evidence type="ECO:0000256" key="3">
    <source>
        <dbReference type="ARBA" id="ARBA00022777"/>
    </source>
</evidence>
<keyword evidence="3" id="KW-0418">Kinase</keyword>
<feature type="domain" description="MOFRL-associated" evidence="5">
    <location>
        <begin position="1"/>
        <end position="214"/>
    </location>
</feature>
<keyword evidence="1" id="KW-0808">Transferase</keyword>
<keyword evidence="2" id="KW-0547">Nucleotide-binding</keyword>
<dbReference type="PANTHER" id="PTHR12227:SF0">
    <property type="entry name" value="GLYCERATE KINASE"/>
    <property type="match status" value="1"/>
</dbReference>
<gene>
    <name evidence="6" type="ORF">METZ01_LOCUS98037</name>
</gene>
<accession>A0A381VZW1</accession>
<dbReference type="EMBL" id="UINC01010130">
    <property type="protein sequence ID" value="SVA45183.1"/>
    <property type="molecule type" value="Genomic_DNA"/>
</dbReference>
<reference evidence="6" key="1">
    <citation type="submission" date="2018-05" db="EMBL/GenBank/DDBJ databases">
        <authorList>
            <person name="Lanie J.A."/>
            <person name="Ng W.-L."/>
            <person name="Kazmierczak K.M."/>
            <person name="Andrzejewski T.M."/>
            <person name="Davidsen T.M."/>
            <person name="Wayne K.J."/>
            <person name="Tettelin H."/>
            <person name="Glass J.I."/>
            <person name="Rusch D."/>
            <person name="Podicherti R."/>
            <person name="Tsui H.-C.T."/>
            <person name="Winkler M.E."/>
        </authorList>
    </citation>
    <scope>NUCLEOTIDE SEQUENCE</scope>
</reference>
<evidence type="ECO:0000256" key="4">
    <source>
        <dbReference type="ARBA" id="ARBA00022840"/>
    </source>
</evidence>
<dbReference type="Gene3D" id="3.40.50.10180">
    <property type="entry name" value="Glycerate kinase, MOFRL-like N-terminal domain"/>
    <property type="match status" value="1"/>
</dbReference>
<evidence type="ECO:0000259" key="5">
    <source>
        <dbReference type="Pfam" id="PF13660"/>
    </source>
</evidence>
<dbReference type="InterPro" id="IPR025286">
    <property type="entry name" value="MOFRL_assoc_dom"/>
</dbReference>
<sequence length="226" mass="23405">VAKAQPSQCVPPFLSKLDFTGRTVVFGAGKASAAMAQAVEQHTSAALEGLVITRYGHAVECQQIEIVEAGHPVPDQQGMRAAASMLETASGLTEKDSVLCLISGGGSSLLSLPAPGLSLEDKQEITSKLLKCGATIHEINCIRKHLSAIKGGRLAVACSPAPLLTLAISDVPGDDLSVIASGPTVADPSTFEDALKILTKYDISEPKSVLKHLENAADETPKPGDS</sequence>
<dbReference type="SUPFAM" id="SSF82544">
    <property type="entry name" value="GckA/TtuD-like"/>
    <property type="match status" value="1"/>
</dbReference>
<dbReference type="PANTHER" id="PTHR12227">
    <property type="entry name" value="GLYCERATE KINASE"/>
    <property type="match status" value="1"/>
</dbReference>
<dbReference type="AlphaFoldDB" id="A0A381VZW1"/>
<keyword evidence="4" id="KW-0067">ATP-binding</keyword>